<accession>A0A8H4KYM0</accession>
<dbReference type="Proteomes" id="UP000605986">
    <property type="component" value="Unassembled WGS sequence"/>
</dbReference>
<evidence type="ECO:0000313" key="3">
    <source>
        <dbReference type="EMBL" id="KAF4458004.1"/>
    </source>
</evidence>
<feature type="compositionally biased region" description="Basic and acidic residues" evidence="2">
    <location>
        <begin position="57"/>
        <end position="70"/>
    </location>
</feature>
<keyword evidence="1" id="KW-0175">Coiled coil</keyword>
<feature type="compositionally biased region" description="Polar residues" evidence="2">
    <location>
        <begin position="8"/>
        <end position="40"/>
    </location>
</feature>
<feature type="compositionally biased region" description="Basic and acidic residues" evidence="2">
    <location>
        <begin position="747"/>
        <end position="759"/>
    </location>
</feature>
<feature type="region of interest" description="Disordered" evidence="2">
    <location>
        <begin position="747"/>
        <end position="787"/>
    </location>
</feature>
<feature type="compositionally biased region" description="Polar residues" evidence="2">
    <location>
        <begin position="458"/>
        <end position="467"/>
    </location>
</feature>
<feature type="compositionally biased region" description="Basic and acidic residues" evidence="2">
    <location>
        <begin position="441"/>
        <end position="453"/>
    </location>
</feature>
<sequence length="787" mass="91296">MAEGNEIETGQTVPAQGFSPETTNSGAPANDSQDEPTSQKEPPYPNAPVTESPLARETAETYRDYREARKQHDHKWWRDGQFEPGLSDPDRQFIITDPEAGETNPLGSHLRPTTPLLERAEKHVQDLRDQGVEVLAERVKEIFDHFTTNSGLYASLMEWCEGTDAVPIEHVREIVKMLDRLKLEMGKQMRDATERGNKKDNEYKFLRQQYEQLRREKDNRDREIKSQVQTKRQRRYSMVEFRQTRPQPTEFSELMDRHTRTVMTNIERGKKAKRLEEKVDSLEKENKELRISGKEEDIENWKKLQEEKSEKRKIKVAAEKAERDLEVENGQRKETEQEIEMYKDFHQTVYAKLTNHFTAWTLVKRTVDQMAKDDKEVSKETTVVIREVTKGWEQLRKSFETEWLPSKAAIETKWENLARIWKRTSNTGTMSWNFSVMGKGKQKEATSPKESPRPDSIPPSTRIQIPETSLDAARQAQNSETSDKKDEAKRLERELQANIEIDGLKEQVQERNTRIKTLEEQIQTKADINKLAKLNEQGEGLKKEVESLKKQAISIQNRIKALEKVNFATPDGLINAVRDQENGRNGTEELGLVDRINYLNLACFFRTRNYVQLAFREGADRSANILLYDASKWIKFFQEDFAKMDGSVYAQLKASMGILDGVRRILTAKDEDAGLRGRRDLRDGQEALSGFPDTSPFMQLEQLADSIIEATQDNEDKILYNKRLRFSFQKGFRVEGKPKANVQERLRNDRSMETEELRRSGFHSPLSPENWEKNSPDERFGLEDISE</sequence>
<dbReference type="EMBL" id="JAADJG010000006">
    <property type="protein sequence ID" value="KAF4458004.1"/>
    <property type="molecule type" value="Genomic_DNA"/>
</dbReference>
<organism evidence="3 4">
    <name type="scientific">Fusarium austroafricanum</name>
    <dbReference type="NCBI Taxonomy" id="2364996"/>
    <lineage>
        <taxon>Eukaryota</taxon>
        <taxon>Fungi</taxon>
        <taxon>Dikarya</taxon>
        <taxon>Ascomycota</taxon>
        <taxon>Pezizomycotina</taxon>
        <taxon>Sordariomycetes</taxon>
        <taxon>Hypocreomycetidae</taxon>
        <taxon>Hypocreales</taxon>
        <taxon>Nectriaceae</taxon>
        <taxon>Fusarium</taxon>
        <taxon>Fusarium concolor species complex</taxon>
    </lineage>
</organism>
<name>A0A8H4KYM0_9HYPO</name>
<comment type="caution">
    <text evidence="3">The sequence shown here is derived from an EMBL/GenBank/DDBJ whole genome shotgun (WGS) entry which is preliminary data.</text>
</comment>
<proteinExistence type="predicted"/>
<feature type="compositionally biased region" description="Basic and acidic residues" evidence="2">
    <location>
        <begin position="770"/>
        <end position="787"/>
    </location>
</feature>
<protein>
    <submittedName>
        <fullName evidence="3">Uncharacterized protein</fullName>
    </submittedName>
</protein>
<feature type="coiled-coil region" evidence="1">
    <location>
        <begin position="196"/>
        <end position="230"/>
    </location>
</feature>
<gene>
    <name evidence="3" type="ORF">F53441_158</name>
</gene>
<dbReference type="OrthoDB" id="5091933at2759"/>
<evidence type="ECO:0000256" key="2">
    <source>
        <dbReference type="SAM" id="MobiDB-lite"/>
    </source>
</evidence>
<feature type="coiled-coil region" evidence="1">
    <location>
        <begin position="265"/>
        <end position="338"/>
    </location>
</feature>
<keyword evidence="4" id="KW-1185">Reference proteome</keyword>
<evidence type="ECO:0000256" key="1">
    <source>
        <dbReference type="SAM" id="Coils"/>
    </source>
</evidence>
<reference evidence="3" key="1">
    <citation type="submission" date="2020-01" db="EMBL/GenBank/DDBJ databases">
        <title>Identification and distribution of gene clusters putatively required for synthesis of sphingolipid metabolism inhibitors in phylogenetically diverse species of the filamentous fungus Fusarium.</title>
        <authorList>
            <person name="Kim H.-S."/>
            <person name="Busman M."/>
            <person name="Brown D.W."/>
            <person name="Divon H."/>
            <person name="Uhlig S."/>
            <person name="Proctor R.H."/>
        </authorList>
    </citation>
    <scope>NUCLEOTIDE SEQUENCE</scope>
    <source>
        <strain evidence="3">NRRL 53441</strain>
    </source>
</reference>
<evidence type="ECO:0000313" key="4">
    <source>
        <dbReference type="Proteomes" id="UP000605986"/>
    </source>
</evidence>
<feature type="region of interest" description="Disordered" evidence="2">
    <location>
        <begin position="1"/>
        <end position="70"/>
    </location>
</feature>
<dbReference type="AlphaFoldDB" id="A0A8H4KYM0"/>
<feature type="region of interest" description="Disordered" evidence="2">
    <location>
        <begin position="431"/>
        <end position="488"/>
    </location>
</feature>